<dbReference type="VEuPathDB" id="FungiDB:PV10_02411"/>
<dbReference type="InterPro" id="IPR016160">
    <property type="entry name" value="Ald_DH_CS_CYS"/>
</dbReference>
<dbReference type="InterPro" id="IPR047110">
    <property type="entry name" value="GABD/Sad-like"/>
</dbReference>
<dbReference type="GO" id="GO:0004777">
    <property type="term" value="F:succinate-semialdehyde dehydrogenase (NAD+) activity"/>
    <property type="evidence" value="ECO:0007669"/>
    <property type="project" value="TreeGrafter"/>
</dbReference>
<dbReference type="OrthoDB" id="310895at2759"/>
<dbReference type="PANTHER" id="PTHR43217">
    <property type="entry name" value="SUCCINATE SEMIALDEHYDE DEHYDROGENASE [NAD(P)+] SAD"/>
    <property type="match status" value="1"/>
</dbReference>
<reference evidence="5 6" key="1">
    <citation type="submission" date="2017-03" db="EMBL/GenBank/DDBJ databases">
        <title>Genomes of endolithic fungi from Antarctica.</title>
        <authorList>
            <person name="Coleine C."/>
            <person name="Masonjones S."/>
            <person name="Stajich J.E."/>
        </authorList>
    </citation>
    <scope>NUCLEOTIDE SEQUENCE [LARGE SCALE GENOMIC DNA]</scope>
    <source>
        <strain evidence="5 6">CCFEE 6314</strain>
    </source>
</reference>
<organism evidence="5 6">
    <name type="scientific">Exophiala mesophila</name>
    <name type="common">Black yeast-like fungus</name>
    <dbReference type="NCBI Taxonomy" id="212818"/>
    <lineage>
        <taxon>Eukaryota</taxon>
        <taxon>Fungi</taxon>
        <taxon>Dikarya</taxon>
        <taxon>Ascomycota</taxon>
        <taxon>Pezizomycotina</taxon>
        <taxon>Eurotiomycetes</taxon>
        <taxon>Chaetothyriomycetidae</taxon>
        <taxon>Chaetothyriales</taxon>
        <taxon>Herpotrichiellaceae</taxon>
        <taxon>Exophiala</taxon>
    </lineage>
</organism>
<comment type="similarity">
    <text evidence="1">Belongs to the aldehyde dehydrogenase family.</text>
</comment>
<dbReference type="Gene3D" id="3.40.309.10">
    <property type="entry name" value="Aldehyde Dehydrogenase, Chain A, domain 2"/>
    <property type="match status" value="1"/>
</dbReference>
<evidence type="ECO:0000313" key="6">
    <source>
        <dbReference type="Proteomes" id="UP000288859"/>
    </source>
</evidence>
<dbReference type="PROSITE" id="PS00070">
    <property type="entry name" value="ALDEHYDE_DEHYDR_CYS"/>
    <property type="match status" value="1"/>
</dbReference>
<accession>A0A438MSJ2</accession>
<dbReference type="Pfam" id="PF00171">
    <property type="entry name" value="Aldedh"/>
    <property type="match status" value="1"/>
</dbReference>
<dbReference type="EMBL" id="NAJM01000058">
    <property type="protein sequence ID" value="RVX66601.1"/>
    <property type="molecule type" value="Genomic_DNA"/>
</dbReference>
<dbReference type="FunFam" id="3.40.605.10:FF:000012">
    <property type="entry name" value="NAD-dependent succinate-semialdehyde dehydrogenase"/>
    <property type="match status" value="1"/>
</dbReference>
<proteinExistence type="inferred from homology"/>
<dbReference type="PANTHER" id="PTHR43217:SF2">
    <property type="entry name" value="SUCCINATE-SEMIALDEHYDE DEHYDROGENASE [NADP(+)]"/>
    <property type="match status" value="1"/>
</dbReference>
<dbReference type="InterPro" id="IPR044148">
    <property type="entry name" value="ALDH_GabD1-like"/>
</dbReference>
<keyword evidence="2" id="KW-0521">NADP</keyword>
<dbReference type="InterPro" id="IPR016163">
    <property type="entry name" value="Ald_DH_C"/>
</dbReference>
<sequence length="484" mass="51465">MEPEFQSLNPATGEVHKTFPPLTDEEAAQSIKTAHHAFQNDWRLRSIQQRGEVIYRVAQLMRERVESLAALVVLEMGKPIGQAKFEVDISAQILEYYVKHGAGFLAPKTIPDAPESAVSFEPLGVLLAIEPWNYPFYQVARVVGPHLIAGNVVIVKHAPSVPQCALAIEALFREAEAPAGVYTNVFATIAQVNGIIDDFRVRGVTLTGSEAAGRAVAERAGRNLKKVVLELGGSDPFVVLEDASISQAVQLATIGRLLQAGQSCAASKRLIVVGKERGQQVLDALKTSFAATVPGDPLDAATVLGPVFAERGLAKLLEQVDVAQMHGAKVVLGGKRMFGPGFFMEPTIITDISPQNPLFGEEVFGPVLLFFVVDSEAEAVHLANATEFGLGASIIATNVDHAKEVAAKIESGMVFINSIVYSGPEVPFGGVKNSGIGRELSDLGILEFVNAKLVRVGLSCLGLGDSETLSDLSLTVAAEGGQKL</sequence>
<dbReference type="InterPro" id="IPR015590">
    <property type="entry name" value="Aldehyde_DH_dom"/>
</dbReference>
<evidence type="ECO:0000256" key="3">
    <source>
        <dbReference type="ARBA" id="ARBA00023002"/>
    </source>
</evidence>
<evidence type="ECO:0000256" key="2">
    <source>
        <dbReference type="ARBA" id="ARBA00022857"/>
    </source>
</evidence>
<dbReference type="InterPro" id="IPR016162">
    <property type="entry name" value="Ald_DH_N"/>
</dbReference>
<gene>
    <name evidence="5" type="ORF">B0A52_09352</name>
</gene>
<dbReference type="AlphaFoldDB" id="A0A438MSJ2"/>
<evidence type="ECO:0000313" key="5">
    <source>
        <dbReference type="EMBL" id="RVX66601.1"/>
    </source>
</evidence>
<keyword evidence="3" id="KW-0560">Oxidoreductase</keyword>
<comment type="caution">
    <text evidence="5">The sequence shown here is derived from an EMBL/GenBank/DDBJ whole genome shotgun (WGS) entry which is preliminary data.</text>
</comment>
<evidence type="ECO:0000256" key="1">
    <source>
        <dbReference type="ARBA" id="ARBA00009986"/>
    </source>
</evidence>
<dbReference type="CDD" id="cd07100">
    <property type="entry name" value="ALDH_SSADH1_GabD1"/>
    <property type="match status" value="1"/>
</dbReference>
<dbReference type="InterPro" id="IPR016161">
    <property type="entry name" value="Ald_DH/histidinol_DH"/>
</dbReference>
<dbReference type="SUPFAM" id="SSF53720">
    <property type="entry name" value="ALDH-like"/>
    <property type="match status" value="1"/>
</dbReference>
<name>A0A438MSJ2_EXOME</name>
<dbReference type="GO" id="GO:0004030">
    <property type="term" value="F:aldehyde dehydrogenase [NAD(P)+] activity"/>
    <property type="evidence" value="ECO:0007669"/>
    <property type="project" value="InterPro"/>
</dbReference>
<feature type="domain" description="Aldehyde dehydrogenase" evidence="4">
    <location>
        <begin position="4"/>
        <end position="454"/>
    </location>
</feature>
<protein>
    <recommendedName>
        <fullName evidence="4">Aldehyde dehydrogenase domain-containing protein</fullName>
    </recommendedName>
</protein>
<dbReference type="Gene3D" id="3.40.605.10">
    <property type="entry name" value="Aldehyde Dehydrogenase, Chain A, domain 1"/>
    <property type="match status" value="1"/>
</dbReference>
<dbReference type="Proteomes" id="UP000288859">
    <property type="component" value="Unassembled WGS sequence"/>
</dbReference>
<evidence type="ECO:0000259" key="4">
    <source>
        <dbReference type="Pfam" id="PF00171"/>
    </source>
</evidence>